<dbReference type="Proteomes" id="UP000180166">
    <property type="component" value="Chromosome"/>
</dbReference>
<protein>
    <submittedName>
        <fullName evidence="2">Uncharacterized protein</fullName>
    </submittedName>
</protein>
<dbReference type="KEGG" id="nsr:NS506_00735"/>
<dbReference type="EMBL" id="BBYQ01000074">
    <property type="protein sequence ID" value="GAP30190.1"/>
    <property type="molecule type" value="Genomic_DNA"/>
</dbReference>
<reference evidence="1 4" key="3">
    <citation type="submission" date="2016-10" db="EMBL/GenBank/DDBJ databases">
        <title>Genome sequence of Nocardia seriolae strain EM150506, isolated from Anguila japonica.</title>
        <authorList>
            <person name="Han H.-J."/>
        </authorList>
    </citation>
    <scope>NUCLEOTIDE SEQUENCE [LARGE SCALE GENOMIC DNA]</scope>
    <source>
        <strain evidence="1 4">EM150506</strain>
    </source>
</reference>
<reference evidence="3" key="1">
    <citation type="submission" date="2015-07" db="EMBL/GenBank/DDBJ databases">
        <title>Nocardia seriolae U-1 whole genome shotgun sequence.</title>
        <authorList>
            <person name="Imajoh M."/>
            <person name="Fukumoto Y."/>
            <person name="Sukeda M."/>
            <person name="Yamane J."/>
            <person name="Yamasaki K."/>
            <person name="Shimizu M."/>
            <person name="Ohnishi K."/>
            <person name="Oshima S."/>
        </authorList>
    </citation>
    <scope>NUCLEOTIDE SEQUENCE [LARGE SCALE GENOMIC DNA]</scope>
    <source>
        <strain evidence="3">U-1</strain>
    </source>
</reference>
<proteinExistence type="predicted"/>
<evidence type="ECO:0000313" key="1">
    <source>
        <dbReference type="EMBL" id="APA94814.1"/>
    </source>
</evidence>
<keyword evidence="3" id="KW-1185">Reference proteome</keyword>
<dbReference type="EMBL" id="CP017839">
    <property type="protein sequence ID" value="APA94814.1"/>
    <property type="molecule type" value="Genomic_DNA"/>
</dbReference>
<dbReference type="Proteomes" id="UP000037179">
    <property type="component" value="Unassembled WGS sequence"/>
</dbReference>
<evidence type="ECO:0000313" key="3">
    <source>
        <dbReference type="Proteomes" id="UP000037179"/>
    </source>
</evidence>
<reference evidence="2 3" key="2">
    <citation type="journal article" date="2016" name="Genome Announc.">
        <title>Draft Genome Sequence of Erythromycin- and Oxytetracycline-Sensitive Nocardia seriolae Strain U-1 (NBRC 110359).</title>
        <authorList>
            <person name="Imajoh M."/>
            <person name="Sukeda M."/>
            <person name="Shimizu M."/>
            <person name="Yamane J."/>
            <person name="Ohnishi K."/>
            <person name="Oshima S."/>
        </authorList>
    </citation>
    <scope>NUCLEOTIDE SEQUENCE [LARGE SCALE GENOMIC DNA]</scope>
    <source>
        <strain evidence="2 3">U-1</strain>
    </source>
</reference>
<gene>
    <name evidence="1" type="ORF">NS506_00735</name>
    <name evidence="2" type="ORF">NSK11_contig00074-0025</name>
</gene>
<organism evidence="2 3">
    <name type="scientific">Nocardia seriolae</name>
    <dbReference type="NCBI Taxonomy" id="37332"/>
    <lineage>
        <taxon>Bacteria</taxon>
        <taxon>Bacillati</taxon>
        <taxon>Actinomycetota</taxon>
        <taxon>Actinomycetes</taxon>
        <taxon>Mycobacteriales</taxon>
        <taxon>Nocardiaceae</taxon>
        <taxon>Nocardia</taxon>
    </lineage>
</organism>
<accession>A0ABC9YXL0</accession>
<evidence type="ECO:0000313" key="4">
    <source>
        <dbReference type="Proteomes" id="UP000180166"/>
    </source>
</evidence>
<evidence type="ECO:0000313" key="2">
    <source>
        <dbReference type="EMBL" id="GAP30190.1"/>
    </source>
</evidence>
<sequence>MARLPEWVKVTAAVRFRVSGRDAVECWIDQAGDRGVLLSNGERFGIGHLRRGNSDDTSYFEKYDARAGVRKTVRRK</sequence>
<name>A0ABC9YXL0_9NOCA</name>
<dbReference type="AlphaFoldDB" id="A0ABC9YXL0"/>